<dbReference type="InterPro" id="IPR024079">
    <property type="entry name" value="MetalloPept_cat_dom_sf"/>
</dbReference>
<dbReference type="Pfam" id="PF01431">
    <property type="entry name" value="Peptidase_M13"/>
    <property type="match status" value="1"/>
</dbReference>
<dbReference type="GO" id="GO:0046872">
    <property type="term" value="F:metal ion binding"/>
    <property type="evidence" value="ECO:0007669"/>
    <property type="project" value="UniProtKB-KW"/>
</dbReference>
<evidence type="ECO:0000259" key="8">
    <source>
        <dbReference type="Pfam" id="PF01431"/>
    </source>
</evidence>
<keyword evidence="7" id="KW-1133">Transmembrane helix</keyword>
<evidence type="ECO:0000256" key="5">
    <source>
        <dbReference type="ARBA" id="ARBA00022833"/>
    </source>
</evidence>
<feature type="domain" description="Peptidase M13 C-terminal" evidence="8">
    <location>
        <begin position="546"/>
        <end position="751"/>
    </location>
</feature>
<evidence type="ECO:0000313" key="10">
    <source>
        <dbReference type="EMBL" id="CAF0962431.1"/>
    </source>
</evidence>
<feature type="transmembrane region" description="Helical" evidence="7">
    <location>
        <begin position="26"/>
        <end position="47"/>
    </location>
</feature>
<keyword evidence="5" id="KW-0862">Zinc</keyword>
<keyword evidence="7" id="KW-0472">Membrane</keyword>
<dbReference type="InterPro" id="IPR000718">
    <property type="entry name" value="Peptidase_M13"/>
</dbReference>
<reference evidence="10" key="1">
    <citation type="submission" date="2021-02" db="EMBL/GenBank/DDBJ databases">
        <authorList>
            <person name="Nowell W R."/>
        </authorList>
    </citation>
    <scope>NUCLEOTIDE SEQUENCE</scope>
</reference>
<dbReference type="GO" id="GO:0004222">
    <property type="term" value="F:metalloendopeptidase activity"/>
    <property type="evidence" value="ECO:0007669"/>
    <property type="project" value="InterPro"/>
</dbReference>
<evidence type="ECO:0008006" key="12">
    <source>
        <dbReference type="Google" id="ProtNLM"/>
    </source>
</evidence>
<keyword evidence="11" id="KW-1185">Reference proteome</keyword>
<gene>
    <name evidence="10" type="ORF">JXQ802_LOCUS12256</name>
</gene>
<dbReference type="InterPro" id="IPR008753">
    <property type="entry name" value="Peptidase_M13_N"/>
</dbReference>
<evidence type="ECO:0000256" key="4">
    <source>
        <dbReference type="ARBA" id="ARBA00022801"/>
    </source>
</evidence>
<organism evidence="10 11">
    <name type="scientific">Rotaria sordida</name>
    <dbReference type="NCBI Taxonomy" id="392033"/>
    <lineage>
        <taxon>Eukaryota</taxon>
        <taxon>Metazoa</taxon>
        <taxon>Spiralia</taxon>
        <taxon>Gnathifera</taxon>
        <taxon>Rotifera</taxon>
        <taxon>Eurotatoria</taxon>
        <taxon>Bdelloidea</taxon>
        <taxon>Philodinida</taxon>
        <taxon>Philodinidae</taxon>
        <taxon>Rotaria</taxon>
    </lineage>
</organism>
<dbReference type="CDD" id="cd08662">
    <property type="entry name" value="M13"/>
    <property type="match status" value="1"/>
</dbReference>
<dbReference type="Pfam" id="PF05649">
    <property type="entry name" value="Peptidase_M13_N"/>
    <property type="match status" value="1"/>
</dbReference>
<evidence type="ECO:0000313" key="11">
    <source>
        <dbReference type="Proteomes" id="UP000663870"/>
    </source>
</evidence>
<dbReference type="InterPro" id="IPR018497">
    <property type="entry name" value="Peptidase_M13_C"/>
</dbReference>
<dbReference type="PANTHER" id="PTHR11733:SF133">
    <property type="entry name" value="PHOSPHATE-REGULATING NEUTRAL ENDOPEPTIDASE PHEX"/>
    <property type="match status" value="1"/>
</dbReference>
<evidence type="ECO:0000256" key="1">
    <source>
        <dbReference type="ARBA" id="ARBA00001947"/>
    </source>
</evidence>
<evidence type="ECO:0000256" key="2">
    <source>
        <dbReference type="ARBA" id="ARBA00022670"/>
    </source>
</evidence>
<dbReference type="Proteomes" id="UP000663870">
    <property type="component" value="Unassembled WGS sequence"/>
</dbReference>
<keyword evidence="7" id="KW-0812">Transmembrane</keyword>
<evidence type="ECO:0000256" key="6">
    <source>
        <dbReference type="ARBA" id="ARBA00023049"/>
    </source>
</evidence>
<keyword evidence="2" id="KW-0645">Protease</keyword>
<dbReference type="PANTHER" id="PTHR11733">
    <property type="entry name" value="ZINC METALLOPROTEASE FAMILY M13 NEPRILYSIN-RELATED"/>
    <property type="match status" value="1"/>
</dbReference>
<dbReference type="PROSITE" id="PS51885">
    <property type="entry name" value="NEPRILYSIN"/>
    <property type="match status" value="1"/>
</dbReference>
<proteinExistence type="predicted"/>
<dbReference type="AlphaFoldDB" id="A0A814DZ38"/>
<keyword evidence="3" id="KW-0479">Metal-binding</keyword>
<dbReference type="Gene3D" id="3.40.390.10">
    <property type="entry name" value="Collagenase (Catalytic Domain)"/>
    <property type="match status" value="1"/>
</dbReference>
<dbReference type="PRINTS" id="PR00786">
    <property type="entry name" value="NEPRILYSIN"/>
</dbReference>
<dbReference type="InterPro" id="IPR042089">
    <property type="entry name" value="Peptidase_M13_dom_2"/>
</dbReference>
<dbReference type="Gene3D" id="1.10.1380.10">
    <property type="entry name" value="Neutral endopeptidase , domain2"/>
    <property type="match status" value="1"/>
</dbReference>
<dbReference type="GO" id="GO:0005886">
    <property type="term" value="C:plasma membrane"/>
    <property type="evidence" value="ECO:0007669"/>
    <property type="project" value="TreeGrafter"/>
</dbReference>
<protein>
    <recommendedName>
        <fullName evidence="12">Neprilysin</fullName>
    </recommendedName>
</protein>
<comment type="cofactor">
    <cofactor evidence="1">
        <name>Zn(2+)</name>
        <dbReference type="ChEBI" id="CHEBI:29105"/>
    </cofactor>
</comment>
<feature type="domain" description="Peptidase M13 N-terminal" evidence="9">
    <location>
        <begin position="93"/>
        <end position="484"/>
    </location>
</feature>
<dbReference type="EMBL" id="CAJNOL010000250">
    <property type="protein sequence ID" value="CAF0962431.1"/>
    <property type="molecule type" value="Genomic_DNA"/>
</dbReference>
<evidence type="ECO:0000259" key="9">
    <source>
        <dbReference type="Pfam" id="PF05649"/>
    </source>
</evidence>
<evidence type="ECO:0000256" key="7">
    <source>
        <dbReference type="SAM" id="Phobius"/>
    </source>
</evidence>
<accession>A0A814DZ38</accession>
<name>A0A814DZ38_9BILA</name>
<evidence type="ECO:0000256" key="3">
    <source>
        <dbReference type="ARBA" id="ARBA00022723"/>
    </source>
</evidence>
<keyword evidence="6" id="KW-0482">Metalloprotease</keyword>
<comment type="caution">
    <text evidence="10">The sequence shown here is derived from an EMBL/GenBank/DDBJ whole genome shotgun (WGS) entry which is preliminary data.</text>
</comment>
<keyword evidence="4" id="KW-0378">Hydrolase</keyword>
<sequence>MTDSSLLETRSQLPNTGFRFMTPAKLLGSLVGIFVISTIVFSTLYGVEKTRKITTTVERALPFTTTTNDVCLTPYCVKAANYLLESIDETVEPCEDFFHFSCGTWIKNTRIPDDVSAQSNFNLLRTQLDYNVVDLLSSPPANDANEPKAVVNARRFYNSCIDDTEIETNGVNTILLLVNTEFGGWPILQGSSWDNSTFDLPDLLFQLRKYYSNIIYRVDTAVNEENSTVHNIEVGQSNLALGQKQYYASETNVTIAYRQLIRELANALGNDTSMIDQDVNDIFEFEKNIAKYHWTNDEQRARFNETVRTTVGNLSFTFNTTFDFTDYVRRCYLLGNVTLQDTDIVAVSEVEYLNNISLILKQASPRTIQNYIVWRFIMGATSLMSQQIRNIRQRFDRIFHGTNAERPRDVECGSLTNAYMGFAVSKLYIKKYFDENALNESIEMINNIQNTFLEMLNESTWMDAESKVKAIEKAKTMNQHIGYPDYLGSDNNTKLENDYAEYNFNSSYIRNALKILEINVKKSFQLLRKPVDKNGWGDYSAPSVVNAFYEPSKNQISFPAGILQTPFFNKDAPKYLNYGGIGVIIGHEITHGFDDTGRQFDKDGNRIPWWTDETIKKFNERKTCIINQYSNYTVTQINMKGDGNLTQGEDIADNGGLREAFFAYQKWAANNKNVDNRLPGLQKYSSEQLFFINYAKSWCIKMTNAHALNRLRTDVHSLGPTRVIAPTSNFDQFDRAFGCTPGQGNSRKDKCIVW</sequence>
<dbReference type="GO" id="GO:0016485">
    <property type="term" value="P:protein processing"/>
    <property type="evidence" value="ECO:0007669"/>
    <property type="project" value="TreeGrafter"/>
</dbReference>
<dbReference type="SUPFAM" id="SSF55486">
    <property type="entry name" value="Metalloproteases ('zincins'), catalytic domain"/>
    <property type="match status" value="1"/>
</dbReference>